<dbReference type="InterPro" id="IPR011701">
    <property type="entry name" value="MFS"/>
</dbReference>
<feature type="transmembrane region" description="Helical" evidence="7">
    <location>
        <begin position="258"/>
        <end position="280"/>
    </location>
</feature>
<dbReference type="Pfam" id="PF07690">
    <property type="entry name" value="MFS_1"/>
    <property type="match status" value="2"/>
</dbReference>
<dbReference type="CDD" id="cd06173">
    <property type="entry name" value="MFS_MefA_like"/>
    <property type="match status" value="1"/>
</dbReference>
<feature type="transmembrane region" description="Helical" evidence="7">
    <location>
        <begin position="42"/>
        <end position="62"/>
    </location>
</feature>
<accession>A0A1M6ECM6</accession>
<dbReference type="InterPro" id="IPR036259">
    <property type="entry name" value="MFS_trans_sf"/>
</dbReference>
<organism evidence="9 10">
    <name type="scientific">Dethiosulfatibacter aminovorans DSM 17477</name>
    <dbReference type="NCBI Taxonomy" id="1121476"/>
    <lineage>
        <taxon>Bacteria</taxon>
        <taxon>Bacillati</taxon>
        <taxon>Bacillota</taxon>
        <taxon>Tissierellia</taxon>
        <taxon>Dethiosulfatibacter</taxon>
    </lineage>
</organism>
<dbReference type="PANTHER" id="PTHR43266">
    <property type="entry name" value="MACROLIDE-EFFLUX PROTEIN"/>
    <property type="match status" value="1"/>
</dbReference>
<evidence type="ECO:0000256" key="3">
    <source>
        <dbReference type="ARBA" id="ARBA00022475"/>
    </source>
</evidence>
<reference evidence="9 10" key="1">
    <citation type="submission" date="2016-11" db="EMBL/GenBank/DDBJ databases">
        <authorList>
            <person name="Jaros S."/>
            <person name="Januszkiewicz K."/>
            <person name="Wedrychowicz H."/>
        </authorList>
    </citation>
    <scope>NUCLEOTIDE SEQUENCE [LARGE SCALE GENOMIC DNA]</scope>
    <source>
        <strain evidence="9 10">DSM 17477</strain>
    </source>
</reference>
<dbReference type="RefSeq" id="WP_073048475.1">
    <property type="nucleotide sequence ID" value="NZ_FQZL01000007.1"/>
</dbReference>
<evidence type="ECO:0000313" key="9">
    <source>
        <dbReference type="EMBL" id="SHI83191.1"/>
    </source>
</evidence>
<protein>
    <submittedName>
        <fullName evidence="9">Predicted arabinose efflux permease, MFS family</fullName>
    </submittedName>
</protein>
<evidence type="ECO:0000256" key="4">
    <source>
        <dbReference type="ARBA" id="ARBA00022692"/>
    </source>
</evidence>
<dbReference type="EMBL" id="FQZL01000007">
    <property type="protein sequence ID" value="SHI83191.1"/>
    <property type="molecule type" value="Genomic_DNA"/>
</dbReference>
<keyword evidence="3" id="KW-1003">Cell membrane</keyword>
<feature type="transmembrane region" description="Helical" evidence="7">
    <location>
        <begin position="387"/>
        <end position="407"/>
    </location>
</feature>
<keyword evidence="5 7" id="KW-1133">Transmembrane helix</keyword>
<evidence type="ECO:0000256" key="2">
    <source>
        <dbReference type="ARBA" id="ARBA00022448"/>
    </source>
</evidence>
<keyword evidence="6 7" id="KW-0472">Membrane</keyword>
<evidence type="ECO:0000313" key="10">
    <source>
        <dbReference type="Proteomes" id="UP000184052"/>
    </source>
</evidence>
<dbReference type="PROSITE" id="PS50850">
    <property type="entry name" value="MFS"/>
    <property type="match status" value="1"/>
</dbReference>
<dbReference type="Proteomes" id="UP000184052">
    <property type="component" value="Unassembled WGS sequence"/>
</dbReference>
<evidence type="ECO:0000256" key="7">
    <source>
        <dbReference type="SAM" id="Phobius"/>
    </source>
</evidence>
<dbReference type="STRING" id="1121476.SAMN02745751_01151"/>
<evidence type="ECO:0000256" key="5">
    <source>
        <dbReference type="ARBA" id="ARBA00022989"/>
    </source>
</evidence>
<dbReference type="GO" id="GO:0005886">
    <property type="term" value="C:plasma membrane"/>
    <property type="evidence" value="ECO:0007669"/>
    <property type="project" value="UniProtKB-SubCell"/>
</dbReference>
<gene>
    <name evidence="9" type="ORF">SAMN02745751_01151</name>
</gene>
<feature type="transmembrane region" description="Helical" evidence="7">
    <location>
        <begin position="223"/>
        <end position="246"/>
    </location>
</feature>
<dbReference type="PANTHER" id="PTHR43266:SF9">
    <property type="entry name" value="PERMEASE, MAJOR FACILITATOR SUPERFAMILY-RELATED"/>
    <property type="match status" value="1"/>
</dbReference>
<evidence type="ECO:0000256" key="6">
    <source>
        <dbReference type="ARBA" id="ARBA00023136"/>
    </source>
</evidence>
<feature type="transmembrane region" description="Helical" evidence="7">
    <location>
        <begin position="98"/>
        <end position="117"/>
    </location>
</feature>
<dbReference type="AlphaFoldDB" id="A0A1M6ECM6"/>
<name>A0A1M6ECM6_9FIRM</name>
<feature type="transmembrane region" description="Helical" evidence="7">
    <location>
        <begin position="319"/>
        <end position="339"/>
    </location>
</feature>
<evidence type="ECO:0000256" key="1">
    <source>
        <dbReference type="ARBA" id="ARBA00004651"/>
    </source>
</evidence>
<feature type="domain" description="Major facilitator superfamily (MFS) profile" evidence="8">
    <location>
        <begin position="8"/>
        <end position="413"/>
    </location>
</feature>
<keyword evidence="4 7" id="KW-0812">Transmembrane</keyword>
<sequence>MKKLINRNFALYSLGRLVSLLGSGIQNVAIPLYILRTTGSGMAMGIFAFVELLPQLFLMPVGGVLGDNYNRKRIMVLSDVLSGIIAVMLFLTMREGNIALPLLFGCQILLSSVMAVFDTTTAAMLPELVGEDELLKGNSIIGSIDSMTNIAGPVIGAALFGIFGLKVIFIINGVSFLLSAASETLISYKPEKITHENLTVAKSVRDIKEGFDFLKKSKGIVSLIMYVSVANFFGIASLAVILPYIFVEGIGFTDNQFGILQASIMVGIFTGNMILSIIAHKCSKDKIVILGLSAEALIFFVMGIFFYPRVFETLGGPGLRLMGLFIFFLVLFGISNAFLRTSIFTNIQLMIPNGLRARVLAAYSFSMQVISPIGVFAAGVALDMVEYYQLFMFCTIMITLATAVFFLRAPRESFDPGTLRVEENA</sequence>
<keyword evidence="2" id="KW-0813">Transport</keyword>
<keyword evidence="10" id="KW-1185">Reference proteome</keyword>
<dbReference type="GO" id="GO:0022857">
    <property type="term" value="F:transmembrane transporter activity"/>
    <property type="evidence" value="ECO:0007669"/>
    <property type="project" value="InterPro"/>
</dbReference>
<comment type="subcellular location">
    <subcellularLocation>
        <location evidence="1">Cell membrane</location>
        <topology evidence="1">Multi-pass membrane protein</topology>
    </subcellularLocation>
</comment>
<proteinExistence type="predicted"/>
<dbReference type="InterPro" id="IPR020846">
    <property type="entry name" value="MFS_dom"/>
</dbReference>
<feature type="transmembrane region" description="Helical" evidence="7">
    <location>
        <begin position="154"/>
        <end position="178"/>
    </location>
</feature>
<feature type="transmembrane region" description="Helical" evidence="7">
    <location>
        <begin position="12"/>
        <end position="35"/>
    </location>
</feature>
<dbReference type="SUPFAM" id="SSF103473">
    <property type="entry name" value="MFS general substrate transporter"/>
    <property type="match status" value="1"/>
</dbReference>
<evidence type="ECO:0000259" key="8">
    <source>
        <dbReference type="PROSITE" id="PS50850"/>
    </source>
</evidence>
<feature type="transmembrane region" description="Helical" evidence="7">
    <location>
        <begin position="360"/>
        <end position="381"/>
    </location>
</feature>
<dbReference type="Gene3D" id="1.20.1250.20">
    <property type="entry name" value="MFS general substrate transporter like domains"/>
    <property type="match status" value="1"/>
</dbReference>
<feature type="transmembrane region" description="Helical" evidence="7">
    <location>
        <begin position="287"/>
        <end position="307"/>
    </location>
</feature>